<feature type="transmembrane region" description="Helical" evidence="6">
    <location>
        <begin position="62"/>
        <end position="82"/>
    </location>
</feature>
<evidence type="ECO:0000313" key="7">
    <source>
        <dbReference type="EMBL" id="SVC39041.1"/>
    </source>
</evidence>
<keyword evidence="2" id="KW-1003">Cell membrane</keyword>
<evidence type="ECO:0000256" key="6">
    <source>
        <dbReference type="SAM" id="Phobius"/>
    </source>
</evidence>
<dbReference type="InterPro" id="IPR019108">
    <property type="entry name" value="Caa3_assmbl_CtaG-rel"/>
</dbReference>
<evidence type="ECO:0000256" key="3">
    <source>
        <dbReference type="ARBA" id="ARBA00022692"/>
    </source>
</evidence>
<evidence type="ECO:0000256" key="4">
    <source>
        <dbReference type="ARBA" id="ARBA00022989"/>
    </source>
</evidence>
<keyword evidence="5 6" id="KW-0472">Membrane</keyword>
<evidence type="ECO:0000256" key="1">
    <source>
        <dbReference type="ARBA" id="ARBA00004651"/>
    </source>
</evidence>
<dbReference type="AlphaFoldDB" id="A0A382LVU8"/>
<sequence length="135" mass="15396">MSFLSCVDLQQGFVNYCALREGETAYTLDGNSRHTVVERTTYPTMHLFVTLHVDHQVPLTFWNLWTFDVVSVLGLSVLVALYSRGLWLSKGRSGKLFPWWRPTFFYTGWLALLVGAISPIDGLAGDLFLMHMIQH</sequence>
<keyword evidence="4 6" id="KW-1133">Transmembrane helix</keyword>
<accession>A0A382LVU8</accession>
<feature type="transmembrane region" description="Helical" evidence="6">
    <location>
        <begin position="103"/>
        <end position="120"/>
    </location>
</feature>
<dbReference type="EMBL" id="UINC01088634">
    <property type="protein sequence ID" value="SVC39041.1"/>
    <property type="molecule type" value="Genomic_DNA"/>
</dbReference>
<name>A0A382LVU8_9ZZZZ</name>
<evidence type="ECO:0000256" key="5">
    <source>
        <dbReference type="ARBA" id="ARBA00023136"/>
    </source>
</evidence>
<keyword evidence="3 6" id="KW-0812">Transmembrane</keyword>
<gene>
    <name evidence="7" type="ORF">METZ01_LOCUS291895</name>
</gene>
<organism evidence="7">
    <name type="scientific">marine metagenome</name>
    <dbReference type="NCBI Taxonomy" id="408172"/>
    <lineage>
        <taxon>unclassified sequences</taxon>
        <taxon>metagenomes</taxon>
        <taxon>ecological metagenomes</taxon>
    </lineage>
</organism>
<feature type="non-terminal residue" evidence="7">
    <location>
        <position position="135"/>
    </location>
</feature>
<comment type="subcellular location">
    <subcellularLocation>
        <location evidence="1">Cell membrane</location>
        <topology evidence="1">Multi-pass membrane protein</topology>
    </subcellularLocation>
</comment>
<dbReference type="GO" id="GO:0005886">
    <property type="term" value="C:plasma membrane"/>
    <property type="evidence" value="ECO:0007669"/>
    <property type="project" value="UniProtKB-SubCell"/>
</dbReference>
<reference evidence="7" key="1">
    <citation type="submission" date="2018-05" db="EMBL/GenBank/DDBJ databases">
        <authorList>
            <person name="Lanie J.A."/>
            <person name="Ng W.-L."/>
            <person name="Kazmierczak K.M."/>
            <person name="Andrzejewski T.M."/>
            <person name="Davidsen T.M."/>
            <person name="Wayne K.J."/>
            <person name="Tettelin H."/>
            <person name="Glass J.I."/>
            <person name="Rusch D."/>
            <person name="Podicherti R."/>
            <person name="Tsui H.-C.T."/>
            <person name="Winkler M.E."/>
        </authorList>
    </citation>
    <scope>NUCLEOTIDE SEQUENCE</scope>
</reference>
<dbReference type="Pfam" id="PF09678">
    <property type="entry name" value="Caa3_CtaG"/>
    <property type="match status" value="1"/>
</dbReference>
<protein>
    <submittedName>
        <fullName evidence="7">Uncharacterized protein</fullName>
    </submittedName>
</protein>
<evidence type="ECO:0000256" key="2">
    <source>
        <dbReference type="ARBA" id="ARBA00022475"/>
    </source>
</evidence>
<proteinExistence type="predicted"/>